<accession>A0A090AI35</accession>
<gene>
    <name evidence="1" type="ORF">THII_3746</name>
</gene>
<dbReference type="HOGENOM" id="CLU_578626_0_0_6"/>
<dbReference type="Proteomes" id="UP000031623">
    <property type="component" value="Chromosome"/>
</dbReference>
<sequence length="472" mass="51738">MELGNERIQNCEFRDFVVGVGISLNGITQNAENITLVDCSFHSMKSAIAIGQDQSRNITVYNISVYAAKIVFDCTSYGRGSGNCPSIFGADIGDVKYIFHTFSFGSAASINGLYSEGIYSIGTLGGGGAADGYAFNGCAFNFANSPPGKGAIVYRLACMAFAVFSGCQFSLSENEPIWIINLGTMSFNSCWFYGSTTPDDASPKLWINGNRERVFFNDTVVDMIRAPQGHRGANFNNVLSIDYKDDPFDVAMLPGTLFYRNLDYPSPFEFLPSLRWVASRYPLVDLGDCDIIVPNPVDGTATFSVPAQFEGLIAHGDFIWAFSKVFCPLDPPYDKAQVSIVLGKVATVTATQTATQLQVVLAYVPKIVKNSETIHLYVIYLPRVHPPTTGEIDFSVSNTKLTTSNGGYFSQYERIRDRQGCILEGTFIVNHPDSEGFIQLSRPATKPANVSDQMTLDLYDADVREINMTPVF</sequence>
<name>A0A090AI35_9GAMM</name>
<proteinExistence type="predicted"/>
<dbReference type="SUPFAM" id="SSF51126">
    <property type="entry name" value="Pectin lyase-like"/>
    <property type="match status" value="1"/>
</dbReference>
<dbReference type="EMBL" id="AP014633">
    <property type="protein sequence ID" value="BAP58043.1"/>
    <property type="molecule type" value="Genomic_DNA"/>
</dbReference>
<evidence type="ECO:0000313" key="2">
    <source>
        <dbReference type="Proteomes" id="UP000031623"/>
    </source>
</evidence>
<dbReference type="InterPro" id="IPR011050">
    <property type="entry name" value="Pectin_lyase_fold/virulence"/>
</dbReference>
<dbReference type="AlphaFoldDB" id="A0A090AI35"/>
<reference evidence="1 2" key="1">
    <citation type="journal article" date="2014" name="ISME J.">
        <title>Ecophysiology of Thioploca ingrica as revealed by the complete genome sequence supplemented with proteomic evidence.</title>
        <authorList>
            <person name="Kojima H."/>
            <person name="Ogura Y."/>
            <person name="Yamamoto N."/>
            <person name="Togashi T."/>
            <person name="Mori H."/>
            <person name="Watanabe T."/>
            <person name="Nemoto F."/>
            <person name="Kurokawa K."/>
            <person name="Hayashi T."/>
            <person name="Fukui M."/>
        </authorList>
    </citation>
    <scope>NUCLEOTIDE SEQUENCE [LARGE SCALE GENOMIC DNA]</scope>
</reference>
<organism evidence="1 2">
    <name type="scientific">Thioploca ingrica</name>
    <dbReference type="NCBI Taxonomy" id="40754"/>
    <lineage>
        <taxon>Bacteria</taxon>
        <taxon>Pseudomonadati</taxon>
        <taxon>Pseudomonadota</taxon>
        <taxon>Gammaproteobacteria</taxon>
        <taxon>Thiotrichales</taxon>
        <taxon>Thiotrichaceae</taxon>
        <taxon>Thioploca</taxon>
    </lineage>
</organism>
<keyword evidence="2" id="KW-1185">Reference proteome</keyword>
<protein>
    <submittedName>
        <fullName evidence="1">Uncharacterized protein</fullName>
    </submittedName>
</protein>
<dbReference type="KEGG" id="tig:THII_3746"/>
<evidence type="ECO:0000313" key="1">
    <source>
        <dbReference type="EMBL" id="BAP58043.1"/>
    </source>
</evidence>